<organism evidence="1">
    <name type="scientific">Schistosoma curassoni</name>
    <dbReference type="NCBI Taxonomy" id="6186"/>
    <lineage>
        <taxon>Eukaryota</taxon>
        <taxon>Metazoa</taxon>
        <taxon>Spiralia</taxon>
        <taxon>Lophotrochozoa</taxon>
        <taxon>Platyhelminthes</taxon>
        <taxon>Trematoda</taxon>
        <taxon>Digenea</taxon>
        <taxon>Strigeidida</taxon>
        <taxon>Schistosomatoidea</taxon>
        <taxon>Schistosomatidae</taxon>
        <taxon>Schistosoma</taxon>
    </lineage>
</organism>
<accession>A0A183JNH5</accession>
<dbReference type="WBParaSite" id="SCUD_0000426101-mRNA-1">
    <property type="protein sequence ID" value="SCUD_0000426101-mRNA-1"/>
    <property type="gene ID" value="SCUD_0000426101"/>
</dbReference>
<evidence type="ECO:0000313" key="1">
    <source>
        <dbReference type="WBParaSite" id="SCUD_0000426101-mRNA-1"/>
    </source>
</evidence>
<name>A0A183JNH5_9TREM</name>
<sequence>MIVLVLMHYVPLQQDYVITKRINSDLDMFCSSASSVVVADVDNGEDGDGEMDDELFTFFSVLMDVVRELSVEVSIRLQLLNSLFLRSSSIVVVKVLRSSINSFKAASSLIDFVFNNSFSIFAASNALCQRASSSFTDVCNLDSIDSVASNADL</sequence>
<protein>
    <submittedName>
        <fullName evidence="1">Wsv293</fullName>
    </submittedName>
</protein>
<reference evidence="1" key="1">
    <citation type="submission" date="2016-06" db="UniProtKB">
        <authorList>
            <consortium name="WormBaseParasite"/>
        </authorList>
    </citation>
    <scope>IDENTIFICATION</scope>
</reference>
<dbReference type="AlphaFoldDB" id="A0A183JNH5"/>
<proteinExistence type="predicted"/>